<feature type="transmembrane region" description="Helical" evidence="1">
    <location>
        <begin position="81"/>
        <end position="100"/>
    </location>
</feature>
<evidence type="ECO:0000313" key="4">
    <source>
        <dbReference type="EMBL" id="WOX27708.1"/>
    </source>
</evidence>
<feature type="transmembrane region" description="Helical" evidence="1">
    <location>
        <begin position="49"/>
        <end position="69"/>
    </location>
</feature>
<name>A0ABZ0M7N9_9GAMM</name>
<keyword evidence="1" id="KW-0472">Membrane</keyword>
<dbReference type="PIRSF" id="PIRSF004950">
    <property type="entry name" value="Mmb_sulf_HI0842"/>
    <property type="match status" value="1"/>
</dbReference>
<dbReference type="SUPFAM" id="SSF53649">
    <property type="entry name" value="Alkaline phosphatase-like"/>
    <property type="match status" value="1"/>
</dbReference>
<feature type="domain" description="Inner membrane protein YejM N-terminal" evidence="3">
    <location>
        <begin position="10"/>
        <end position="238"/>
    </location>
</feature>
<keyword evidence="1" id="KW-1133">Transmembrane helix</keyword>
<dbReference type="CDD" id="cd16148">
    <property type="entry name" value="sulfatase_like"/>
    <property type="match status" value="1"/>
</dbReference>
<sequence>MLLRHRFHQFGWLVLINSLCSILITINVVNTNPADYQGLTLFYVSVSTWSHMALLTALVSIVAMPLVWLQSNKVRSVCFALFYALFFVALIANSLCFELYKFHINGVIVDMLLAGQVIEFSPIAWAQAVAIFVMIFVVQFYLSTWLSKPRAVMQLRFGRKFTSVTIFALLASNTIHAWASATVYQPITGFSKYLPLYKPATANSFLRRYDLLDEAALAQQKSMSLTQGQFNYPLQPIEVEPVKKPLDIVFVVLDSWRYDAFTAQVTPNIWRFSQQGVVFNQHFSTGNSTRTGITGLFYGLPGTAWQDIYNNRVTPLLMDRMRELNYQLGIFSSAQLVRPEFNETVFANIIGLKTHTEGDDVLARDEQITKNWAKWYANKDPNQPSFSFLFYDAIHGYAVPEGYHAGFEPMHGPINHMLLDNDYDREPILNRYLTSTHFVDSLAASVLAQLDIENTLVIITSDHGEELNDNKLNYWGHNSNFTEPQIKVPFIVVGPKSEKWQHWQASNVITSHLDLAPTLMNEYLGIKNTPEEYSTGYNLTGPVKERNWLLLSSYNKYAVVSKQQIVEVSPMGTYETLDETNRPSEQEPNFEYIQEAMQQISHFQ</sequence>
<dbReference type="InterPro" id="IPR017850">
    <property type="entry name" value="Alkaline_phosphatase_core_sf"/>
</dbReference>
<feature type="transmembrane region" description="Helical" evidence="1">
    <location>
        <begin position="163"/>
        <end position="184"/>
    </location>
</feature>
<keyword evidence="5" id="KW-1185">Reference proteome</keyword>
<dbReference type="InterPro" id="IPR012159">
    <property type="entry name" value="YejM-like"/>
</dbReference>
<gene>
    <name evidence="4" type="ORF">R5H13_13720</name>
</gene>
<dbReference type="InterPro" id="IPR052701">
    <property type="entry name" value="GAG_Ulvan_Degrading_Sulfatases"/>
</dbReference>
<evidence type="ECO:0000313" key="5">
    <source>
        <dbReference type="Proteomes" id="UP001304419"/>
    </source>
</evidence>
<dbReference type="Pfam" id="PF00884">
    <property type="entry name" value="Sulfatase"/>
    <property type="match status" value="1"/>
</dbReference>
<dbReference type="Gene3D" id="3.40.720.10">
    <property type="entry name" value="Alkaline Phosphatase, subunit A"/>
    <property type="match status" value="1"/>
</dbReference>
<feature type="transmembrane region" description="Helical" evidence="1">
    <location>
        <begin position="12"/>
        <end position="29"/>
    </location>
</feature>
<dbReference type="InterPro" id="IPR024588">
    <property type="entry name" value="YejM_N"/>
</dbReference>
<dbReference type="PANTHER" id="PTHR43751:SF3">
    <property type="entry name" value="SULFATASE N-TERMINAL DOMAIN-CONTAINING PROTEIN"/>
    <property type="match status" value="1"/>
</dbReference>
<protein>
    <submittedName>
        <fullName evidence="4">DUF3413 domain-containing protein</fullName>
    </submittedName>
</protein>
<evidence type="ECO:0000256" key="1">
    <source>
        <dbReference type="SAM" id="Phobius"/>
    </source>
</evidence>
<proteinExistence type="predicted"/>
<feature type="domain" description="Sulfatase N-terminal" evidence="2">
    <location>
        <begin position="248"/>
        <end position="520"/>
    </location>
</feature>
<dbReference type="Proteomes" id="UP001304419">
    <property type="component" value="Chromosome 1"/>
</dbReference>
<feature type="transmembrane region" description="Helical" evidence="1">
    <location>
        <begin position="120"/>
        <end position="142"/>
    </location>
</feature>
<dbReference type="Pfam" id="PF11893">
    <property type="entry name" value="DUF3413"/>
    <property type="match status" value="1"/>
</dbReference>
<reference evidence="4 5" key="1">
    <citation type="submission" date="2023-10" db="EMBL/GenBank/DDBJ databases">
        <title>To unveil natural product biosynthetic capacity in Pseudoalteromonas.</title>
        <authorList>
            <person name="Wang J."/>
        </authorList>
    </citation>
    <scope>NUCLEOTIDE SEQUENCE [LARGE SCALE GENOMIC DNA]</scope>
    <source>
        <strain evidence="4 5">DSM 15914</strain>
    </source>
</reference>
<keyword evidence="1" id="KW-0812">Transmembrane</keyword>
<dbReference type="InterPro" id="IPR000917">
    <property type="entry name" value="Sulfatase_N"/>
</dbReference>
<dbReference type="RefSeq" id="WP_240701588.1">
    <property type="nucleotide sequence ID" value="NZ_CBCSDF010000004.1"/>
</dbReference>
<organism evidence="4 5">
    <name type="scientific">Pseudoalteromonas maricaloris</name>
    <dbReference type="NCBI Taxonomy" id="184924"/>
    <lineage>
        <taxon>Bacteria</taxon>
        <taxon>Pseudomonadati</taxon>
        <taxon>Pseudomonadota</taxon>
        <taxon>Gammaproteobacteria</taxon>
        <taxon>Alteromonadales</taxon>
        <taxon>Pseudoalteromonadaceae</taxon>
        <taxon>Pseudoalteromonas</taxon>
    </lineage>
</organism>
<dbReference type="EMBL" id="CP137578">
    <property type="protein sequence ID" value="WOX27708.1"/>
    <property type="molecule type" value="Genomic_DNA"/>
</dbReference>
<evidence type="ECO:0000259" key="3">
    <source>
        <dbReference type="Pfam" id="PF11893"/>
    </source>
</evidence>
<dbReference type="PANTHER" id="PTHR43751">
    <property type="entry name" value="SULFATASE"/>
    <property type="match status" value="1"/>
</dbReference>
<accession>A0ABZ0M7N9</accession>
<evidence type="ECO:0000259" key="2">
    <source>
        <dbReference type="Pfam" id="PF00884"/>
    </source>
</evidence>